<feature type="transmembrane region" description="Helical" evidence="1">
    <location>
        <begin position="12"/>
        <end position="34"/>
    </location>
</feature>
<sequence length="150" mass="15648">MRRSSRWTDDSGSAAVEFVTAGLVLLVPLVYLVIAMSSIQAGALAAEGAARQAARVFVQATSVADARAAAERAVQFALADHGVESAETTVTISCRPSPDDCLQRRGLVTVEVSVAVPLPLMPPAITADIPLSVTLEAAATQQVSRFRDEG</sequence>
<evidence type="ECO:0000313" key="3">
    <source>
        <dbReference type="Proteomes" id="UP001241072"/>
    </source>
</evidence>
<evidence type="ECO:0000256" key="1">
    <source>
        <dbReference type="SAM" id="Phobius"/>
    </source>
</evidence>
<accession>A0ABT9BK65</accession>
<comment type="caution">
    <text evidence="2">The sequence shown here is derived from an EMBL/GenBank/DDBJ whole genome shotgun (WGS) entry which is preliminary data.</text>
</comment>
<dbReference type="RefSeq" id="WP_305001829.1">
    <property type="nucleotide sequence ID" value="NZ_JAUQUB010000001.1"/>
</dbReference>
<evidence type="ECO:0000313" key="2">
    <source>
        <dbReference type="EMBL" id="MDO7881419.1"/>
    </source>
</evidence>
<name>A0ABT9BK65_9MICO</name>
<dbReference type="EMBL" id="JAUQUB010000001">
    <property type="protein sequence ID" value="MDO7881419.1"/>
    <property type="molecule type" value="Genomic_DNA"/>
</dbReference>
<evidence type="ECO:0008006" key="4">
    <source>
        <dbReference type="Google" id="ProtNLM"/>
    </source>
</evidence>
<dbReference type="Proteomes" id="UP001241072">
    <property type="component" value="Unassembled WGS sequence"/>
</dbReference>
<proteinExistence type="predicted"/>
<keyword evidence="1" id="KW-0812">Transmembrane</keyword>
<gene>
    <name evidence="2" type="ORF">Q5716_04175</name>
</gene>
<protein>
    <recommendedName>
        <fullName evidence="4">TadE family protein</fullName>
    </recommendedName>
</protein>
<keyword evidence="3" id="KW-1185">Reference proteome</keyword>
<organism evidence="2 3">
    <name type="scientific">Antiquaquibacter soli</name>
    <dbReference type="NCBI Taxonomy" id="3064523"/>
    <lineage>
        <taxon>Bacteria</taxon>
        <taxon>Bacillati</taxon>
        <taxon>Actinomycetota</taxon>
        <taxon>Actinomycetes</taxon>
        <taxon>Micrococcales</taxon>
        <taxon>Microbacteriaceae</taxon>
        <taxon>Antiquaquibacter</taxon>
    </lineage>
</organism>
<keyword evidence="1" id="KW-0472">Membrane</keyword>
<keyword evidence="1" id="KW-1133">Transmembrane helix</keyword>
<reference evidence="2 3" key="1">
    <citation type="submission" date="2023-07" db="EMBL/GenBank/DDBJ databases">
        <title>Protaetiibacter sp. nov WY-16 isolated from soil.</title>
        <authorList>
            <person name="Liu B."/>
            <person name="Wan Y."/>
        </authorList>
    </citation>
    <scope>NUCLEOTIDE SEQUENCE [LARGE SCALE GENOMIC DNA]</scope>
    <source>
        <strain evidence="2 3">WY-16</strain>
    </source>
</reference>